<proteinExistence type="predicted"/>
<evidence type="ECO:0000313" key="2">
    <source>
        <dbReference type="EMBL" id="WPU63631.1"/>
    </source>
</evidence>
<dbReference type="SUPFAM" id="SSF51905">
    <property type="entry name" value="FAD/NAD(P)-binding domain"/>
    <property type="match status" value="1"/>
</dbReference>
<dbReference type="EMBL" id="CP139487">
    <property type="protein sequence ID" value="WPU63631.1"/>
    <property type="molecule type" value="Genomic_DNA"/>
</dbReference>
<dbReference type="Pfam" id="PF01266">
    <property type="entry name" value="DAO"/>
    <property type="match status" value="1"/>
</dbReference>
<dbReference type="Gene3D" id="3.50.50.60">
    <property type="entry name" value="FAD/NAD(P)-binding domain"/>
    <property type="match status" value="1"/>
</dbReference>
<keyword evidence="2" id="KW-0560">Oxidoreductase</keyword>
<dbReference type="InterPro" id="IPR006076">
    <property type="entry name" value="FAD-dep_OxRdtase"/>
</dbReference>
<dbReference type="RefSeq" id="WP_321390686.1">
    <property type="nucleotide sequence ID" value="NZ_CP139487.1"/>
</dbReference>
<dbReference type="InterPro" id="IPR036188">
    <property type="entry name" value="FAD/NAD-bd_sf"/>
</dbReference>
<protein>
    <submittedName>
        <fullName evidence="2">FAD-dependent oxidoreductase</fullName>
        <ecNumber evidence="2">1.-.-.-</ecNumber>
    </submittedName>
</protein>
<gene>
    <name evidence="2" type="ORF">SOO65_13125</name>
</gene>
<feature type="domain" description="FAD dependent oxidoreductase" evidence="1">
    <location>
        <begin position="4"/>
        <end position="327"/>
    </location>
</feature>
<reference evidence="2 3" key="1">
    <citation type="submission" date="2023-11" db="EMBL/GenBank/DDBJ databases">
        <title>Peredibacter starrii A3.12.</title>
        <authorList>
            <person name="Mitchell R.J."/>
        </authorList>
    </citation>
    <scope>NUCLEOTIDE SEQUENCE [LARGE SCALE GENOMIC DNA]</scope>
    <source>
        <strain evidence="2 3">A3.12</strain>
    </source>
</reference>
<name>A0AAX4HK99_9BACT</name>
<dbReference type="AlphaFoldDB" id="A0AAX4HK99"/>
<dbReference type="Gene3D" id="3.30.9.10">
    <property type="entry name" value="D-Amino Acid Oxidase, subunit A, domain 2"/>
    <property type="match status" value="1"/>
</dbReference>
<sequence length="331" mass="37509">MTTLAIIGSGIAGRSLIYTLAKEEKSFEKITVFYSDSFTFPCAIHSTAIVAPRGLSSGHSPLGDSIMAGFNEFSRHVELDAPAGIQKIIQYTGATEKLDQFKKRYPNGSVQKLFLTNETYIATEQAYLIDPTLYTNWLLSETQSMEKYHLELIEDLVIDVEENERVHIKTQDGRSHSFDKVIFAGGNYNRFWTQLAPTSKLKSSKPVQGSYYQFDLIQWDMDSFSLTLDGDNLIWNRPLKRLLVGSTTEDKGHVLPPMEELTAIYQRISNAVTLELPPIEKGEIKVGLREKAQKREPYLFQEGHKIFIGGLYKNGYTLSLKMAKDLSRQFL</sequence>
<dbReference type="EC" id="1.-.-.-" evidence="2"/>
<accession>A0AAX4HK99</accession>
<dbReference type="KEGG" id="psti:SOO65_13125"/>
<organism evidence="2 3">
    <name type="scientific">Peredibacter starrii</name>
    <dbReference type="NCBI Taxonomy" id="28202"/>
    <lineage>
        <taxon>Bacteria</taxon>
        <taxon>Pseudomonadati</taxon>
        <taxon>Bdellovibrionota</taxon>
        <taxon>Bacteriovoracia</taxon>
        <taxon>Bacteriovoracales</taxon>
        <taxon>Bacteriovoracaceae</taxon>
        <taxon>Peredibacter</taxon>
    </lineage>
</organism>
<evidence type="ECO:0000313" key="3">
    <source>
        <dbReference type="Proteomes" id="UP001324634"/>
    </source>
</evidence>
<dbReference type="GO" id="GO:0016491">
    <property type="term" value="F:oxidoreductase activity"/>
    <property type="evidence" value="ECO:0007669"/>
    <property type="project" value="UniProtKB-KW"/>
</dbReference>
<dbReference type="Proteomes" id="UP001324634">
    <property type="component" value="Chromosome"/>
</dbReference>
<keyword evidence="3" id="KW-1185">Reference proteome</keyword>
<evidence type="ECO:0000259" key="1">
    <source>
        <dbReference type="Pfam" id="PF01266"/>
    </source>
</evidence>